<evidence type="ECO:0000259" key="1">
    <source>
        <dbReference type="Pfam" id="PF03781"/>
    </source>
</evidence>
<dbReference type="PANTHER" id="PTHR23150">
    <property type="entry name" value="SULFATASE MODIFYING FACTOR 1, 2"/>
    <property type="match status" value="1"/>
</dbReference>
<dbReference type="InterPro" id="IPR005532">
    <property type="entry name" value="SUMF_dom"/>
</dbReference>
<organism evidence="2">
    <name type="scientific">marine metagenome</name>
    <dbReference type="NCBI Taxonomy" id="408172"/>
    <lineage>
        <taxon>unclassified sequences</taxon>
        <taxon>metagenomes</taxon>
        <taxon>ecological metagenomes</taxon>
    </lineage>
</organism>
<dbReference type="EMBL" id="UINC01001923">
    <property type="protein sequence ID" value="SUZ90791.1"/>
    <property type="molecule type" value="Genomic_DNA"/>
</dbReference>
<feature type="domain" description="Sulfatase-modifying factor enzyme-like" evidence="1">
    <location>
        <begin position="25"/>
        <end position="245"/>
    </location>
</feature>
<dbReference type="AlphaFoldDB" id="A0A381RHA2"/>
<dbReference type="SUPFAM" id="SSF56436">
    <property type="entry name" value="C-type lectin-like"/>
    <property type="match status" value="1"/>
</dbReference>
<gene>
    <name evidence="2" type="ORF">METZ01_LOCUS43645</name>
</gene>
<evidence type="ECO:0000313" key="2">
    <source>
        <dbReference type="EMBL" id="SUZ90791.1"/>
    </source>
</evidence>
<dbReference type="Pfam" id="PF03781">
    <property type="entry name" value="FGE-sulfatase"/>
    <property type="match status" value="1"/>
</dbReference>
<dbReference type="InterPro" id="IPR051043">
    <property type="entry name" value="Sulfatase_Mod_Factor_Kinase"/>
</dbReference>
<dbReference type="PANTHER" id="PTHR23150:SF19">
    <property type="entry name" value="FORMYLGLYCINE-GENERATING ENZYME"/>
    <property type="match status" value="1"/>
</dbReference>
<accession>A0A381RHA2</accession>
<sequence>MPQIDKAAPAPSLTDLSRALKTPFVPISADWFLMGSTTGQADERPLHRVWVDAFEMAVYPVTRAQYKEFLQSSKHQPLPRDWHNPLFTSPDQPVVGVNWYDACAYCRWYSTPKGTVRLPTEAEWERAARGGHQAREYPWGDSIPDWVPMNGRGPIQAPWTVAHGEPNDFGLYGIATNIHEWCADWYSGDFYATSPAFNPVGASTGKRRASRGGAWRHAQTISRTAARSRLGPSLRYTDYGFRIVRTV</sequence>
<dbReference type="InterPro" id="IPR016187">
    <property type="entry name" value="CTDL_fold"/>
</dbReference>
<protein>
    <recommendedName>
        <fullName evidence="1">Sulfatase-modifying factor enzyme-like domain-containing protein</fullName>
    </recommendedName>
</protein>
<dbReference type="InterPro" id="IPR042095">
    <property type="entry name" value="SUMF_sf"/>
</dbReference>
<dbReference type="GO" id="GO:0120147">
    <property type="term" value="F:formylglycine-generating oxidase activity"/>
    <property type="evidence" value="ECO:0007669"/>
    <property type="project" value="TreeGrafter"/>
</dbReference>
<reference evidence="2" key="1">
    <citation type="submission" date="2018-05" db="EMBL/GenBank/DDBJ databases">
        <authorList>
            <person name="Lanie J.A."/>
            <person name="Ng W.-L."/>
            <person name="Kazmierczak K.M."/>
            <person name="Andrzejewski T.M."/>
            <person name="Davidsen T.M."/>
            <person name="Wayne K.J."/>
            <person name="Tettelin H."/>
            <person name="Glass J.I."/>
            <person name="Rusch D."/>
            <person name="Podicherti R."/>
            <person name="Tsui H.-C.T."/>
            <person name="Winkler M.E."/>
        </authorList>
    </citation>
    <scope>NUCLEOTIDE SEQUENCE</scope>
</reference>
<proteinExistence type="predicted"/>
<name>A0A381RHA2_9ZZZZ</name>
<dbReference type="Gene3D" id="3.90.1580.10">
    <property type="entry name" value="paralog of FGE (formylglycine-generating enzyme)"/>
    <property type="match status" value="1"/>
</dbReference>